<feature type="transmembrane region" description="Helical" evidence="2">
    <location>
        <begin position="216"/>
        <end position="236"/>
    </location>
</feature>
<gene>
    <name evidence="3" type="primary">Dper\GL15061</name>
    <name evidence="3" type="ORF">Dper_GL15061</name>
</gene>
<evidence type="ECO:0000256" key="2">
    <source>
        <dbReference type="SAM" id="Phobius"/>
    </source>
</evidence>
<organism evidence="4">
    <name type="scientific">Drosophila persimilis</name>
    <name type="common">Fruit fly</name>
    <dbReference type="NCBI Taxonomy" id="7234"/>
    <lineage>
        <taxon>Eukaryota</taxon>
        <taxon>Metazoa</taxon>
        <taxon>Ecdysozoa</taxon>
        <taxon>Arthropoda</taxon>
        <taxon>Hexapoda</taxon>
        <taxon>Insecta</taxon>
        <taxon>Pterygota</taxon>
        <taxon>Neoptera</taxon>
        <taxon>Endopterygota</taxon>
        <taxon>Diptera</taxon>
        <taxon>Brachycera</taxon>
        <taxon>Muscomorpha</taxon>
        <taxon>Ephydroidea</taxon>
        <taxon>Drosophilidae</taxon>
        <taxon>Drosophila</taxon>
        <taxon>Sophophora</taxon>
    </lineage>
</organism>
<evidence type="ECO:0000256" key="1">
    <source>
        <dbReference type="SAM" id="MobiDB-lite"/>
    </source>
</evidence>
<dbReference type="AlphaFoldDB" id="B4HAY0"/>
<dbReference type="Proteomes" id="UP000008744">
    <property type="component" value="Unassembled WGS sequence"/>
</dbReference>
<proteinExistence type="predicted"/>
<feature type="region of interest" description="Disordered" evidence="1">
    <location>
        <begin position="177"/>
        <end position="197"/>
    </location>
</feature>
<dbReference type="EMBL" id="CH479246">
    <property type="protein sequence ID" value="EDW37774.1"/>
    <property type="molecule type" value="Genomic_DNA"/>
</dbReference>
<keyword evidence="4" id="KW-1185">Reference proteome</keyword>
<keyword evidence="2" id="KW-0472">Membrane</keyword>
<keyword evidence="2" id="KW-1133">Transmembrane helix</keyword>
<dbReference type="KEGG" id="dpe:6603027"/>
<name>B4HAY0_DROPE</name>
<keyword evidence="2" id="KW-0812">Transmembrane</keyword>
<dbReference type="eggNOG" id="ENOG502TBGZ">
    <property type="taxonomic scope" value="Eukaryota"/>
</dbReference>
<reference evidence="3 4" key="1">
    <citation type="journal article" date="2007" name="Nature">
        <title>Evolution of genes and genomes on the Drosophila phylogeny.</title>
        <authorList>
            <consortium name="Drosophila 12 Genomes Consortium"/>
            <person name="Clark A.G."/>
            <person name="Eisen M.B."/>
            <person name="Smith D.R."/>
            <person name="Bergman C.M."/>
            <person name="Oliver B."/>
            <person name="Markow T.A."/>
            <person name="Kaufman T.C."/>
            <person name="Kellis M."/>
            <person name="Gelbart W."/>
            <person name="Iyer V.N."/>
            <person name="Pollard D.A."/>
            <person name="Sackton T.B."/>
            <person name="Larracuente A.M."/>
            <person name="Singh N.D."/>
            <person name="Abad J.P."/>
            <person name="Abt D.N."/>
            <person name="Adryan B."/>
            <person name="Aguade M."/>
            <person name="Akashi H."/>
            <person name="Anderson W.W."/>
            <person name="Aquadro C.F."/>
            <person name="Ardell D.H."/>
            <person name="Arguello R."/>
            <person name="Artieri C.G."/>
            <person name="Barbash D.A."/>
            <person name="Barker D."/>
            <person name="Barsanti P."/>
            <person name="Batterham P."/>
            <person name="Batzoglou S."/>
            <person name="Begun D."/>
            <person name="Bhutkar A."/>
            <person name="Blanco E."/>
            <person name="Bosak S.A."/>
            <person name="Bradley R.K."/>
            <person name="Brand A.D."/>
            <person name="Brent M.R."/>
            <person name="Brooks A.N."/>
            <person name="Brown R.H."/>
            <person name="Butlin R.K."/>
            <person name="Caggese C."/>
            <person name="Calvi B.R."/>
            <person name="Bernardo de Carvalho A."/>
            <person name="Caspi A."/>
            <person name="Castrezana S."/>
            <person name="Celniker S.E."/>
            <person name="Chang J.L."/>
            <person name="Chapple C."/>
            <person name="Chatterji S."/>
            <person name="Chinwalla A."/>
            <person name="Civetta A."/>
            <person name="Clifton S.W."/>
            <person name="Comeron J.M."/>
            <person name="Costello J.C."/>
            <person name="Coyne J.A."/>
            <person name="Daub J."/>
            <person name="David R.G."/>
            <person name="Delcher A.L."/>
            <person name="Delehaunty K."/>
            <person name="Do C.B."/>
            <person name="Ebling H."/>
            <person name="Edwards K."/>
            <person name="Eickbush T."/>
            <person name="Evans J.D."/>
            <person name="Filipski A."/>
            <person name="Findeiss S."/>
            <person name="Freyhult E."/>
            <person name="Fulton L."/>
            <person name="Fulton R."/>
            <person name="Garcia A.C."/>
            <person name="Gardiner A."/>
            <person name="Garfield D.A."/>
            <person name="Garvin B.E."/>
            <person name="Gibson G."/>
            <person name="Gilbert D."/>
            <person name="Gnerre S."/>
            <person name="Godfrey J."/>
            <person name="Good R."/>
            <person name="Gotea V."/>
            <person name="Gravely B."/>
            <person name="Greenberg A.J."/>
            <person name="Griffiths-Jones S."/>
            <person name="Gross S."/>
            <person name="Guigo R."/>
            <person name="Gustafson E.A."/>
            <person name="Haerty W."/>
            <person name="Hahn M.W."/>
            <person name="Halligan D.L."/>
            <person name="Halpern A.L."/>
            <person name="Halter G.M."/>
            <person name="Han M.V."/>
            <person name="Heger A."/>
            <person name="Hillier L."/>
            <person name="Hinrichs A.S."/>
            <person name="Holmes I."/>
            <person name="Hoskins R.A."/>
            <person name="Hubisz M.J."/>
            <person name="Hultmark D."/>
            <person name="Huntley M.A."/>
            <person name="Jaffe D.B."/>
            <person name="Jagadeeshan S."/>
            <person name="Jeck W.R."/>
            <person name="Johnson J."/>
            <person name="Jones C.D."/>
            <person name="Jordan W.C."/>
            <person name="Karpen G.H."/>
            <person name="Kataoka E."/>
            <person name="Keightley P.D."/>
            <person name="Kheradpour P."/>
            <person name="Kirkness E.F."/>
            <person name="Koerich L.B."/>
            <person name="Kristiansen K."/>
            <person name="Kudrna D."/>
            <person name="Kulathinal R.J."/>
            <person name="Kumar S."/>
            <person name="Kwok R."/>
            <person name="Lander E."/>
            <person name="Langley C.H."/>
            <person name="Lapoint R."/>
            <person name="Lazzaro B.P."/>
            <person name="Lee S.J."/>
            <person name="Levesque L."/>
            <person name="Li R."/>
            <person name="Lin C.F."/>
            <person name="Lin M.F."/>
            <person name="Lindblad-Toh K."/>
            <person name="Llopart A."/>
            <person name="Long M."/>
            <person name="Low L."/>
            <person name="Lozovsky E."/>
            <person name="Lu J."/>
            <person name="Luo M."/>
            <person name="Machado C.A."/>
            <person name="Makalowski W."/>
            <person name="Marzo M."/>
            <person name="Matsuda M."/>
            <person name="Matzkin L."/>
            <person name="McAllister B."/>
            <person name="McBride C.S."/>
            <person name="McKernan B."/>
            <person name="McKernan K."/>
            <person name="Mendez-Lago M."/>
            <person name="Minx P."/>
            <person name="Mollenhauer M.U."/>
            <person name="Montooth K."/>
            <person name="Mount S.M."/>
            <person name="Mu X."/>
            <person name="Myers E."/>
            <person name="Negre B."/>
            <person name="Newfeld S."/>
            <person name="Nielsen R."/>
            <person name="Noor M.A."/>
            <person name="O'Grady P."/>
            <person name="Pachter L."/>
            <person name="Papaceit M."/>
            <person name="Parisi M.J."/>
            <person name="Parisi M."/>
            <person name="Parts L."/>
            <person name="Pedersen J.S."/>
            <person name="Pesole G."/>
            <person name="Phillippy A.M."/>
            <person name="Ponting C.P."/>
            <person name="Pop M."/>
            <person name="Porcelli D."/>
            <person name="Powell J.R."/>
            <person name="Prohaska S."/>
            <person name="Pruitt K."/>
            <person name="Puig M."/>
            <person name="Quesneville H."/>
            <person name="Ram K.R."/>
            <person name="Rand D."/>
            <person name="Rasmussen M.D."/>
            <person name="Reed L.K."/>
            <person name="Reenan R."/>
            <person name="Reily A."/>
            <person name="Remington K.A."/>
            <person name="Rieger T.T."/>
            <person name="Ritchie M.G."/>
            <person name="Robin C."/>
            <person name="Rogers Y.H."/>
            <person name="Rohde C."/>
            <person name="Rozas J."/>
            <person name="Rubenfield M.J."/>
            <person name="Ruiz A."/>
            <person name="Russo S."/>
            <person name="Salzberg S.L."/>
            <person name="Sanchez-Gracia A."/>
            <person name="Saranga D.J."/>
            <person name="Sato H."/>
            <person name="Schaeffer S.W."/>
            <person name="Schatz M.C."/>
            <person name="Schlenke T."/>
            <person name="Schwartz R."/>
            <person name="Segarra C."/>
            <person name="Singh R.S."/>
            <person name="Sirot L."/>
            <person name="Sirota M."/>
            <person name="Sisneros N.B."/>
            <person name="Smith C.D."/>
            <person name="Smith T.F."/>
            <person name="Spieth J."/>
            <person name="Stage D.E."/>
            <person name="Stark A."/>
            <person name="Stephan W."/>
            <person name="Strausberg R.L."/>
            <person name="Strempel S."/>
            <person name="Sturgill D."/>
            <person name="Sutton G."/>
            <person name="Sutton G.G."/>
            <person name="Tao W."/>
            <person name="Teichmann S."/>
            <person name="Tobari Y.N."/>
            <person name="Tomimura Y."/>
            <person name="Tsolas J.M."/>
            <person name="Valente V.L."/>
            <person name="Venter E."/>
            <person name="Venter J.C."/>
            <person name="Vicario S."/>
            <person name="Vieira F.G."/>
            <person name="Vilella A.J."/>
            <person name="Villasante A."/>
            <person name="Walenz B."/>
            <person name="Wang J."/>
            <person name="Wasserman M."/>
            <person name="Watts T."/>
            <person name="Wilson D."/>
            <person name="Wilson R.K."/>
            <person name="Wing R.A."/>
            <person name="Wolfner M.F."/>
            <person name="Wong A."/>
            <person name="Wong G.K."/>
            <person name="Wu C.I."/>
            <person name="Wu G."/>
            <person name="Yamamoto D."/>
            <person name="Yang H.P."/>
            <person name="Yang S.P."/>
            <person name="Yorke J.A."/>
            <person name="Yoshida K."/>
            <person name="Zdobnov E."/>
            <person name="Zhang P."/>
            <person name="Zhang Y."/>
            <person name="Zimin A.V."/>
            <person name="Baldwin J."/>
            <person name="Abdouelleil A."/>
            <person name="Abdulkadir J."/>
            <person name="Abebe A."/>
            <person name="Abera B."/>
            <person name="Abreu J."/>
            <person name="Acer S.C."/>
            <person name="Aftuck L."/>
            <person name="Alexander A."/>
            <person name="An P."/>
            <person name="Anderson E."/>
            <person name="Anderson S."/>
            <person name="Arachi H."/>
            <person name="Azer M."/>
            <person name="Bachantsang P."/>
            <person name="Barry A."/>
            <person name="Bayul T."/>
            <person name="Berlin A."/>
            <person name="Bessette D."/>
            <person name="Bloom T."/>
            <person name="Blye J."/>
            <person name="Boguslavskiy L."/>
            <person name="Bonnet C."/>
            <person name="Boukhgalter B."/>
            <person name="Bourzgui I."/>
            <person name="Brown A."/>
            <person name="Cahill P."/>
            <person name="Channer S."/>
            <person name="Cheshatsang Y."/>
            <person name="Chuda L."/>
            <person name="Citroen M."/>
            <person name="Collymore A."/>
            <person name="Cooke P."/>
            <person name="Costello M."/>
            <person name="D'Aco K."/>
            <person name="Daza R."/>
            <person name="De Haan G."/>
            <person name="DeGray S."/>
            <person name="DeMaso C."/>
            <person name="Dhargay N."/>
            <person name="Dooley K."/>
            <person name="Dooley E."/>
            <person name="Doricent M."/>
            <person name="Dorje P."/>
            <person name="Dorjee K."/>
            <person name="Dupes A."/>
            <person name="Elong R."/>
            <person name="Falk J."/>
            <person name="Farina A."/>
            <person name="Faro S."/>
            <person name="Ferguson D."/>
            <person name="Fisher S."/>
            <person name="Foley C.D."/>
            <person name="Franke A."/>
            <person name="Friedrich D."/>
            <person name="Gadbois L."/>
            <person name="Gearin G."/>
            <person name="Gearin C.R."/>
            <person name="Giannoukos G."/>
            <person name="Goode T."/>
            <person name="Graham J."/>
            <person name="Grandbois E."/>
            <person name="Grewal S."/>
            <person name="Gyaltsen K."/>
            <person name="Hafez N."/>
            <person name="Hagos B."/>
            <person name="Hall J."/>
            <person name="Henson C."/>
            <person name="Hollinger A."/>
            <person name="Honan T."/>
            <person name="Huard M.D."/>
            <person name="Hughes L."/>
            <person name="Hurhula B."/>
            <person name="Husby M.E."/>
            <person name="Kamat A."/>
            <person name="Kanga B."/>
            <person name="Kashin S."/>
            <person name="Khazanovich D."/>
            <person name="Kisner P."/>
            <person name="Lance K."/>
            <person name="Lara M."/>
            <person name="Lee W."/>
            <person name="Lennon N."/>
            <person name="Letendre F."/>
            <person name="LeVine R."/>
            <person name="Lipovsky A."/>
            <person name="Liu X."/>
            <person name="Liu J."/>
            <person name="Liu S."/>
            <person name="Lokyitsang T."/>
            <person name="Lokyitsang Y."/>
            <person name="Lubonja R."/>
            <person name="Lui A."/>
            <person name="MacDonald P."/>
            <person name="Magnisalis V."/>
            <person name="Maru K."/>
            <person name="Matthews C."/>
            <person name="McCusker W."/>
            <person name="McDonough S."/>
            <person name="Mehta T."/>
            <person name="Meldrim J."/>
            <person name="Meneus L."/>
            <person name="Mihai O."/>
            <person name="Mihalev A."/>
            <person name="Mihova T."/>
            <person name="Mittelman R."/>
            <person name="Mlenga V."/>
            <person name="Montmayeur A."/>
            <person name="Mulrain L."/>
            <person name="Navidi A."/>
            <person name="Naylor J."/>
            <person name="Negash T."/>
            <person name="Nguyen T."/>
            <person name="Nguyen N."/>
            <person name="Nicol R."/>
            <person name="Norbu C."/>
            <person name="Norbu N."/>
            <person name="Novod N."/>
            <person name="O'Neill B."/>
            <person name="Osman S."/>
            <person name="Markiewicz E."/>
            <person name="Oyono O.L."/>
            <person name="Patti C."/>
            <person name="Phunkhang P."/>
            <person name="Pierre F."/>
            <person name="Priest M."/>
            <person name="Raghuraman S."/>
            <person name="Rege F."/>
            <person name="Reyes R."/>
            <person name="Rise C."/>
            <person name="Rogov P."/>
            <person name="Ross K."/>
            <person name="Ryan E."/>
            <person name="Settipalli S."/>
            <person name="Shea T."/>
            <person name="Sherpa N."/>
            <person name="Shi L."/>
            <person name="Shih D."/>
            <person name="Sparrow T."/>
            <person name="Spaulding J."/>
            <person name="Stalker J."/>
            <person name="Stange-Thomann N."/>
            <person name="Stavropoulos S."/>
            <person name="Stone C."/>
            <person name="Strader C."/>
            <person name="Tesfaye S."/>
            <person name="Thomson T."/>
            <person name="Thoulutsang Y."/>
            <person name="Thoulutsang D."/>
            <person name="Topham K."/>
            <person name="Topping I."/>
            <person name="Tsamla T."/>
            <person name="Vassiliev H."/>
            <person name="Vo A."/>
            <person name="Wangchuk T."/>
            <person name="Wangdi T."/>
            <person name="Weiand M."/>
            <person name="Wilkinson J."/>
            <person name="Wilson A."/>
            <person name="Yadav S."/>
            <person name="Young G."/>
            <person name="Yu Q."/>
            <person name="Zembek L."/>
            <person name="Zhong D."/>
            <person name="Zimmer A."/>
            <person name="Zwirko Z."/>
            <person name="Jaffe D.B."/>
            <person name="Alvarez P."/>
            <person name="Brockman W."/>
            <person name="Butler J."/>
            <person name="Chin C."/>
            <person name="Gnerre S."/>
            <person name="Grabherr M."/>
            <person name="Kleber M."/>
            <person name="Mauceli E."/>
            <person name="MacCallum I."/>
        </authorList>
    </citation>
    <scope>NUCLEOTIDE SEQUENCE [LARGE SCALE GENOMIC DNA]</scope>
    <source>
        <strain evidence="4">MSH-3 / Tucson 14011-0111.49</strain>
    </source>
</reference>
<protein>
    <submittedName>
        <fullName evidence="3">GL15061</fullName>
    </submittedName>
</protein>
<evidence type="ECO:0000313" key="3">
    <source>
        <dbReference type="EMBL" id="EDW37774.1"/>
    </source>
</evidence>
<dbReference type="OrthoDB" id="7845007at2759"/>
<dbReference type="HOGENOM" id="CLU_1257226_0_0_1"/>
<dbReference type="OMA" id="PTVKAYW"/>
<sequence length="266" mass="29090">MLRATLVATQKGGINRALLAGRLVKPCDYSTLVVLPLKCFDGAPFRGCVPIYRFSSGGGGDDDKNKKPPTGFAMPNIGTDFGVKTPAGGASELGETSTLMGVKASGDNPPQKDNVEALIKRLKNVSKSYDGPQDKGNEEGPLNKLDEIFASVQKNTGKTELCDQENRGQGEFAVPEKNIEKKSAAENPKSGSVEEATERVKNQLGELPSKEQLKKYFLRIVAFLYDLSFLAVTWAISFVEKNVIENPTVKAYWKKFHEKMQQAKKD</sequence>
<evidence type="ECO:0000313" key="4">
    <source>
        <dbReference type="Proteomes" id="UP000008744"/>
    </source>
</evidence>
<accession>B4HAY0</accession>